<evidence type="ECO:0000313" key="2">
    <source>
        <dbReference type="EMBL" id="CAD9688473.1"/>
    </source>
</evidence>
<feature type="region of interest" description="Disordered" evidence="1">
    <location>
        <begin position="22"/>
        <end position="47"/>
    </location>
</feature>
<sequence length="115" mass="13072">MAISRSADSTLSDPWMMLRPRSMLKSPRMEPGLELSDGSTGRGGKYNVFGRNGELRRTLDVSRDGKVYEVDDDDESEFEEKSTIRLGLVSKICLFFNPQKTMADHIIYLQGDFIF</sequence>
<accession>A0A7S2S455</accession>
<organism evidence="2">
    <name type="scientific">Eucampia antarctica</name>
    <dbReference type="NCBI Taxonomy" id="49252"/>
    <lineage>
        <taxon>Eukaryota</taxon>
        <taxon>Sar</taxon>
        <taxon>Stramenopiles</taxon>
        <taxon>Ochrophyta</taxon>
        <taxon>Bacillariophyta</taxon>
        <taxon>Mediophyceae</taxon>
        <taxon>Biddulphiophycidae</taxon>
        <taxon>Hemiaulales</taxon>
        <taxon>Hemiaulaceae</taxon>
        <taxon>Eucampia</taxon>
    </lineage>
</organism>
<reference evidence="2" key="1">
    <citation type="submission" date="2021-01" db="EMBL/GenBank/DDBJ databases">
        <authorList>
            <person name="Corre E."/>
            <person name="Pelletier E."/>
            <person name="Niang G."/>
            <person name="Scheremetjew M."/>
            <person name="Finn R."/>
            <person name="Kale V."/>
            <person name="Holt S."/>
            <person name="Cochrane G."/>
            <person name="Meng A."/>
            <person name="Brown T."/>
            <person name="Cohen L."/>
        </authorList>
    </citation>
    <scope>NUCLEOTIDE SEQUENCE</scope>
    <source>
        <strain evidence="2">CCMP1452</strain>
    </source>
</reference>
<gene>
    <name evidence="2" type="ORF">EANT1437_LOCUS11730</name>
</gene>
<dbReference type="EMBL" id="HBHI01022789">
    <property type="protein sequence ID" value="CAD9688473.1"/>
    <property type="molecule type" value="Transcribed_RNA"/>
</dbReference>
<name>A0A7S2S455_9STRA</name>
<evidence type="ECO:0000256" key="1">
    <source>
        <dbReference type="SAM" id="MobiDB-lite"/>
    </source>
</evidence>
<protein>
    <submittedName>
        <fullName evidence="2">Uncharacterized protein</fullName>
    </submittedName>
</protein>
<proteinExistence type="predicted"/>
<dbReference type="AlphaFoldDB" id="A0A7S2S455"/>